<dbReference type="Pfam" id="PF00126">
    <property type="entry name" value="HTH_1"/>
    <property type="match status" value="1"/>
</dbReference>
<evidence type="ECO:0000256" key="4">
    <source>
        <dbReference type="ARBA" id="ARBA00023163"/>
    </source>
</evidence>
<dbReference type="Gene3D" id="1.10.10.10">
    <property type="entry name" value="Winged helix-like DNA-binding domain superfamily/Winged helix DNA-binding domain"/>
    <property type="match status" value="1"/>
</dbReference>
<reference evidence="7" key="1">
    <citation type="submission" date="2016-10" db="EMBL/GenBank/DDBJ databases">
        <authorList>
            <person name="Varghese N."/>
            <person name="Submissions S."/>
        </authorList>
    </citation>
    <scope>NUCLEOTIDE SEQUENCE [LARGE SCALE GENOMIC DNA]</scope>
    <source>
        <strain evidence="7">NLAE-zl-G277</strain>
    </source>
</reference>
<keyword evidence="4" id="KW-0804">Transcription</keyword>
<dbReference type="InterPro" id="IPR000847">
    <property type="entry name" value="LysR_HTH_N"/>
</dbReference>
<dbReference type="PANTHER" id="PTHR30126">
    <property type="entry name" value="HTH-TYPE TRANSCRIPTIONAL REGULATOR"/>
    <property type="match status" value="1"/>
</dbReference>
<dbReference type="PRINTS" id="PR00039">
    <property type="entry name" value="HTHLYSR"/>
</dbReference>
<dbReference type="EMBL" id="FOIM01000001">
    <property type="protein sequence ID" value="SES99227.1"/>
    <property type="molecule type" value="Genomic_DNA"/>
</dbReference>
<dbReference type="GO" id="GO:0000976">
    <property type="term" value="F:transcription cis-regulatory region binding"/>
    <property type="evidence" value="ECO:0007669"/>
    <property type="project" value="TreeGrafter"/>
</dbReference>
<name>A0A1I0AXU9_9FIRM</name>
<feature type="domain" description="HTH lysR-type" evidence="5">
    <location>
        <begin position="1"/>
        <end position="58"/>
    </location>
</feature>
<dbReference type="RefSeq" id="WP_092360506.1">
    <property type="nucleotide sequence ID" value="NZ_CAKXUV010000001.1"/>
</dbReference>
<keyword evidence="7" id="KW-1185">Reference proteome</keyword>
<keyword evidence="2" id="KW-0805">Transcription regulation</keyword>
<dbReference type="STRING" id="460384.SAMN05216313_101254"/>
<comment type="similarity">
    <text evidence="1">Belongs to the LysR transcriptional regulatory family.</text>
</comment>
<proteinExistence type="inferred from homology"/>
<sequence>MEIRNIITFVRIAELQNFSKAARQLGYSQSAVTMQIKQLEEELNAQLFDRIGKHIRLTQAGQRLLPHALEILDGVRRAQGITREPEEVSGRLRIGTAESLLINVLPPIIIEFSRLHPRVEISTQTASVADLFAMVQRNEIDLLYFLDRKTNFPEWIKVAERPEPAVFVASAQSRLAGQPQISLEQLLEEPFLLTEKGISYRYAMEQVLAERGMELHPFLETGNTDIITKMLLENRGISFLPEFVVRDYIQDGRLAVLDTVCPEICMWSQLVYHKNKYLTPQMERFAELMVRQIGSGPLA</sequence>
<keyword evidence="3 6" id="KW-0238">DNA-binding</keyword>
<dbReference type="InterPro" id="IPR005119">
    <property type="entry name" value="LysR_subst-bd"/>
</dbReference>
<dbReference type="GO" id="GO:0003700">
    <property type="term" value="F:DNA-binding transcription factor activity"/>
    <property type="evidence" value="ECO:0007669"/>
    <property type="project" value="InterPro"/>
</dbReference>
<evidence type="ECO:0000259" key="5">
    <source>
        <dbReference type="PROSITE" id="PS50931"/>
    </source>
</evidence>
<dbReference type="CDD" id="cd05466">
    <property type="entry name" value="PBP2_LTTR_substrate"/>
    <property type="match status" value="1"/>
</dbReference>
<evidence type="ECO:0000256" key="1">
    <source>
        <dbReference type="ARBA" id="ARBA00009437"/>
    </source>
</evidence>
<gene>
    <name evidence="6" type="ORF">SAMN05216313_101254</name>
</gene>
<evidence type="ECO:0000256" key="2">
    <source>
        <dbReference type="ARBA" id="ARBA00023015"/>
    </source>
</evidence>
<dbReference type="SUPFAM" id="SSF53850">
    <property type="entry name" value="Periplasmic binding protein-like II"/>
    <property type="match status" value="1"/>
</dbReference>
<evidence type="ECO:0000256" key="3">
    <source>
        <dbReference type="ARBA" id="ARBA00023125"/>
    </source>
</evidence>
<evidence type="ECO:0000313" key="7">
    <source>
        <dbReference type="Proteomes" id="UP000198508"/>
    </source>
</evidence>
<dbReference type="InterPro" id="IPR036390">
    <property type="entry name" value="WH_DNA-bd_sf"/>
</dbReference>
<dbReference type="InterPro" id="IPR036388">
    <property type="entry name" value="WH-like_DNA-bd_sf"/>
</dbReference>
<evidence type="ECO:0000313" key="6">
    <source>
        <dbReference type="EMBL" id="SES99227.1"/>
    </source>
</evidence>
<dbReference type="Proteomes" id="UP000198508">
    <property type="component" value="Unassembled WGS sequence"/>
</dbReference>
<dbReference type="SUPFAM" id="SSF46785">
    <property type="entry name" value="Winged helix' DNA-binding domain"/>
    <property type="match status" value="1"/>
</dbReference>
<dbReference type="GeneID" id="93278634"/>
<dbReference type="Gene3D" id="3.40.190.290">
    <property type="match status" value="1"/>
</dbReference>
<organism evidence="6 7">
    <name type="scientific">Enterocloster lavalensis</name>
    <dbReference type="NCBI Taxonomy" id="460384"/>
    <lineage>
        <taxon>Bacteria</taxon>
        <taxon>Bacillati</taxon>
        <taxon>Bacillota</taxon>
        <taxon>Clostridia</taxon>
        <taxon>Lachnospirales</taxon>
        <taxon>Lachnospiraceae</taxon>
        <taxon>Enterocloster</taxon>
    </lineage>
</organism>
<dbReference type="PROSITE" id="PS50931">
    <property type="entry name" value="HTH_LYSR"/>
    <property type="match status" value="1"/>
</dbReference>
<dbReference type="Pfam" id="PF03466">
    <property type="entry name" value="LysR_substrate"/>
    <property type="match status" value="1"/>
</dbReference>
<protein>
    <submittedName>
        <fullName evidence="6">DNA-binding transcriptional regulator, LysR family</fullName>
    </submittedName>
</protein>
<dbReference type="AlphaFoldDB" id="A0A1I0AXU9"/>
<dbReference type="PANTHER" id="PTHR30126:SF100">
    <property type="entry name" value="LYSR-FAMILY TRANSCRIPTIONAL REGULATOR"/>
    <property type="match status" value="1"/>
</dbReference>
<dbReference type="FunFam" id="1.10.10.10:FF:000001">
    <property type="entry name" value="LysR family transcriptional regulator"/>
    <property type="match status" value="1"/>
</dbReference>
<accession>A0A1I0AXU9</accession>